<dbReference type="EMBL" id="JAADYS010003476">
    <property type="protein sequence ID" value="KAF4446911.1"/>
    <property type="molecule type" value="Genomic_DNA"/>
</dbReference>
<evidence type="ECO:0000313" key="3">
    <source>
        <dbReference type="Proteomes" id="UP000554235"/>
    </source>
</evidence>
<organism evidence="2 3">
    <name type="scientific">Fusarium albosuccineum</name>
    <dbReference type="NCBI Taxonomy" id="1237068"/>
    <lineage>
        <taxon>Eukaryota</taxon>
        <taxon>Fungi</taxon>
        <taxon>Dikarya</taxon>
        <taxon>Ascomycota</taxon>
        <taxon>Pezizomycotina</taxon>
        <taxon>Sordariomycetes</taxon>
        <taxon>Hypocreomycetidae</taxon>
        <taxon>Hypocreales</taxon>
        <taxon>Nectriaceae</taxon>
        <taxon>Fusarium</taxon>
        <taxon>Fusarium decemcellulare species complex</taxon>
    </lineage>
</organism>
<feature type="compositionally biased region" description="Low complexity" evidence="1">
    <location>
        <begin position="1"/>
        <end position="19"/>
    </location>
</feature>
<dbReference type="OrthoDB" id="5106681at2759"/>
<evidence type="ECO:0000256" key="1">
    <source>
        <dbReference type="SAM" id="MobiDB-lite"/>
    </source>
</evidence>
<feature type="region of interest" description="Disordered" evidence="1">
    <location>
        <begin position="1"/>
        <end position="105"/>
    </location>
</feature>
<sequence length="197" mass="20410">MSEVSTTLTSTGVPTTPTTEVSISTDLSTTHVSSTEGISTSTTKSESTTATSNTTELSSIESDTTLSVTESTTTTAESSTTESTTTTTTTSEAPDPTFLVNAGFDDSPGTTDPWTVFADQANEKLLLDSDIQHDGPNSGLITWAHTAVNYIRQPLASTPEADVPYTMSAWVRVSDGGGGSPACSTAFIVCGYGTRNP</sequence>
<dbReference type="AlphaFoldDB" id="A0A8H4NWB1"/>
<dbReference type="Gene3D" id="2.60.120.260">
    <property type="entry name" value="Galactose-binding domain-like"/>
    <property type="match status" value="1"/>
</dbReference>
<protein>
    <recommendedName>
        <fullName evidence="4">CBM-cenC domain-containing protein</fullName>
    </recommendedName>
</protein>
<keyword evidence="3" id="KW-1185">Reference proteome</keyword>
<evidence type="ECO:0000313" key="2">
    <source>
        <dbReference type="EMBL" id="KAF4446911.1"/>
    </source>
</evidence>
<comment type="caution">
    <text evidence="2">The sequence shown here is derived from an EMBL/GenBank/DDBJ whole genome shotgun (WGS) entry which is preliminary data.</text>
</comment>
<feature type="non-terminal residue" evidence="2">
    <location>
        <position position="197"/>
    </location>
</feature>
<name>A0A8H4NWB1_9HYPO</name>
<evidence type="ECO:0008006" key="4">
    <source>
        <dbReference type="Google" id="ProtNLM"/>
    </source>
</evidence>
<dbReference type="Proteomes" id="UP000554235">
    <property type="component" value="Unassembled WGS sequence"/>
</dbReference>
<feature type="compositionally biased region" description="Polar residues" evidence="1">
    <location>
        <begin position="20"/>
        <end position="32"/>
    </location>
</feature>
<proteinExistence type="predicted"/>
<reference evidence="2 3" key="1">
    <citation type="submission" date="2020-01" db="EMBL/GenBank/DDBJ databases">
        <title>Identification and distribution of gene clusters putatively required for synthesis of sphingolipid metabolism inhibitors in phylogenetically diverse species of the filamentous fungus Fusarium.</title>
        <authorList>
            <person name="Kim H.-S."/>
            <person name="Busman M."/>
            <person name="Brown D.W."/>
            <person name="Divon H."/>
            <person name="Uhlig S."/>
            <person name="Proctor R.H."/>
        </authorList>
    </citation>
    <scope>NUCLEOTIDE SEQUENCE [LARGE SCALE GENOMIC DNA]</scope>
    <source>
        <strain evidence="2 3">NRRL 20459</strain>
    </source>
</reference>
<feature type="compositionally biased region" description="Low complexity" evidence="1">
    <location>
        <begin position="33"/>
        <end position="92"/>
    </location>
</feature>
<gene>
    <name evidence="2" type="ORF">FALBO_17015</name>
</gene>
<accession>A0A8H4NWB1</accession>